<reference evidence="4" key="1">
    <citation type="journal article" date="2014" name="Int. J. Syst. Evol. Microbiol.">
        <title>Complete genome of a new Firmicutes species belonging to the dominant human colonic microbiota ('Ruminococcus bicirculans') reveals two chromosomes and a selective capacity to utilize plant glucans.</title>
        <authorList>
            <consortium name="NISC Comparative Sequencing Program"/>
            <person name="Wegmann U."/>
            <person name="Louis P."/>
            <person name="Goesmann A."/>
            <person name="Henrissat B."/>
            <person name="Duncan S.H."/>
            <person name="Flint H.J."/>
        </authorList>
    </citation>
    <scope>NUCLEOTIDE SEQUENCE</scope>
    <source>
        <strain evidence="4">CECT 7398</strain>
    </source>
</reference>
<organism evidence="4 6">
    <name type="scientific">Vibrio ostreicida</name>
    <dbReference type="NCBI Taxonomy" id="526588"/>
    <lineage>
        <taxon>Bacteria</taxon>
        <taxon>Pseudomonadati</taxon>
        <taxon>Pseudomonadota</taxon>
        <taxon>Gammaproteobacteria</taxon>
        <taxon>Vibrionales</taxon>
        <taxon>Vibrionaceae</taxon>
        <taxon>Vibrio</taxon>
    </lineage>
</organism>
<feature type="domain" description="Solute-binding protein family 5" evidence="2">
    <location>
        <begin position="164"/>
        <end position="313"/>
    </location>
</feature>
<dbReference type="EMBL" id="JAUFQC010000027">
    <property type="protein sequence ID" value="MDN3612272.1"/>
    <property type="molecule type" value="Genomic_DNA"/>
</dbReference>
<gene>
    <name evidence="4" type="ORF">QWZ16_16040</name>
    <name evidence="5" type="ORF">QWZ16_22000</name>
</gene>
<proteinExistence type="predicted"/>
<name>A0ABT8BYI3_9VIBR</name>
<sequence>MSDLTLLRYYTRLTSLGTGEAVKVVLPQLAELCCTSPRHARNLLHQMQQHGWLIWTPKVGRNQRSSLQLNLPLDQLKQQLASERVRLGQYQKALLILDNDQAAFGRLLRTTSGASLREGRLHIQLTYKRSFERLVPHQLQRSSERFLLRQIYCCLVSSHRDGTLEPQLAHHWHYDQDTYQWTFYLRPALTFHDGSALDADGIARLFTKLSTLPNYRQELSHLVNITAPMANQIVFQLDKPDFGFGGLISGVKYAIQPMSQLSEKNNLNVIGSGPFKVSEHSQTRLCLDAFEQYYHCRALTDQVTIWKLEEHQLADKKIQTNQPGAQESRECRYYLAAEAGHQTDDDSHQSRIEEGCLFVLFNQTSTAGLNEDQRRYLSSFLSAQRVYQQLSQSQTLFGCEQASNLLPMWQPIVRPNAPATDLPHHITIAVYDYSALKNCAYAIQTMLASLGTEVTVNVYSYRALSELAQNNKLSETLVITNINLDDNRHASAFSSLYHNPVVQHCLGQTLSDWLTHSLNTLRSTTQLEHYLEALEPIASAMITQYWLSPLFHHRQTLRFHGVLKNVQLTNWGWPDIKNVWSTDWPT</sequence>
<dbReference type="Gene3D" id="3.40.190.10">
    <property type="entry name" value="Periplasmic binding protein-like II"/>
    <property type="match status" value="1"/>
</dbReference>
<reference evidence="6" key="2">
    <citation type="journal article" date="2019" name="Int. J. Syst. Evol. Microbiol.">
        <title>The Global Catalogue of Microorganisms (GCM) 10K type strain sequencing project: providing services to taxonomists for standard genome sequencing and annotation.</title>
        <authorList>
            <consortium name="The Broad Institute Genomics Platform"/>
            <consortium name="The Broad Institute Genome Sequencing Center for Infectious Disease"/>
            <person name="Wu L."/>
            <person name="Ma J."/>
        </authorList>
    </citation>
    <scope>NUCLEOTIDE SEQUENCE [LARGE SCALE GENOMIC DNA]</scope>
    <source>
        <strain evidence="6">CECT 7398</strain>
    </source>
</reference>
<dbReference type="InterPro" id="IPR039424">
    <property type="entry name" value="SBP_5"/>
</dbReference>
<evidence type="ECO:0000313" key="4">
    <source>
        <dbReference type="EMBL" id="MDN3611152.1"/>
    </source>
</evidence>
<dbReference type="InterPro" id="IPR000914">
    <property type="entry name" value="SBP_5_dom"/>
</dbReference>
<evidence type="ECO:0000313" key="6">
    <source>
        <dbReference type="Proteomes" id="UP001238540"/>
    </source>
</evidence>
<dbReference type="Pfam" id="PF00496">
    <property type="entry name" value="SBP_bac_5"/>
    <property type="match status" value="1"/>
</dbReference>
<feature type="domain" description="Transcriptional regulator SgrR N-terminal HTH" evidence="3">
    <location>
        <begin position="6"/>
        <end position="119"/>
    </location>
</feature>
<dbReference type="PANTHER" id="PTHR30290">
    <property type="entry name" value="PERIPLASMIC BINDING COMPONENT OF ABC TRANSPORTER"/>
    <property type="match status" value="1"/>
</dbReference>
<keyword evidence="1" id="KW-0238">DNA-binding</keyword>
<dbReference type="Pfam" id="PF12793">
    <property type="entry name" value="SgrR_N"/>
    <property type="match status" value="1"/>
</dbReference>
<comment type="caution">
    <text evidence="4">The sequence shown here is derived from an EMBL/GenBank/DDBJ whole genome shotgun (WGS) entry which is preliminary data.</text>
</comment>
<evidence type="ECO:0000259" key="3">
    <source>
        <dbReference type="Pfam" id="PF12793"/>
    </source>
</evidence>
<dbReference type="RefSeq" id="WP_170882544.1">
    <property type="nucleotide sequence ID" value="NZ_JABEYA020000003.1"/>
</dbReference>
<evidence type="ECO:0000313" key="5">
    <source>
        <dbReference type="EMBL" id="MDN3612272.1"/>
    </source>
</evidence>
<evidence type="ECO:0000256" key="1">
    <source>
        <dbReference type="ARBA" id="ARBA00023125"/>
    </source>
</evidence>
<protein>
    <submittedName>
        <fullName evidence="4">SgrR family transcriptional regulator</fullName>
    </submittedName>
</protein>
<dbReference type="Proteomes" id="UP001238540">
    <property type="component" value="Unassembled WGS sequence"/>
</dbReference>
<keyword evidence="6" id="KW-1185">Reference proteome</keyword>
<dbReference type="PANTHER" id="PTHR30290:SF72">
    <property type="entry name" value="HTH-TYPE TRANSCRIPTIONAL REGULATOR SGRR"/>
    <property type="match status" value="1"/>
</dbReference>
<accession>A0ABT8BYI3</accession>
<reference evidence="4" key="3">
    <citation type="submission" date="2023-06" db="EMBL/GenBank/DDBJ databases">
        <authorList>
            <person name="Lucena T."/>
            <person name="Sun Q."/>
        </authorList>
    </citation>
    <scope>NUCLEOTIDE SEQUENCE</scope>
    <source>
        <strain evidence="4">CECT 7398</strain>
    </source>
</reference>
<dbReference type="SUPFAM" id="SSF53850">
    <property type="entry name" value="Periplasmic binding protein-like II"/>
    <property type="match status" value="1"/>
</dbReference>
<evidence type="ECO:0000259" key="2">
    <source>
        <dbReference type="Pfam" id="PF00496"/>
    </source>
</evidence>
<dbReference type="EMBL" id="JAUFQC010000015">
    <property type="protein sequence ID" value="MDN3611152.1"/>
    <property type="molecule type" value="Genomic_DNA"/>
</dbReference>
<dbReference type="InterPro" id="IPR025370">
    <property type="entry name" value="SgrR_HTH_N"/>
</dbReference>